<dbReference type="EMBL" id="JABSTQ010011536">
    <property type="protein sequence ID" value="KAG0410301.1"/>
    <property type="molecule type" value="Genomic_DNA"/>
</dbReference>
<evidence type="ECO:0000313" key="2">
    <source>
        <dbReference type="Proteomes" id="UP000805193"/>
    </source>
</evidence>
<dbReference type="Proteomes" id="UP000805193">
    <property type="component" value="Unassembled WGS sequence"/>
</dbReference>
<comment type="caution">
    <text evidence="1">The sequence shown here is derived from an EMBL/GenBank/DDBJ whole genome shotgun (WGS) entry which is preliminary data.</text>
</comment>
<proteinExistence type="predicted"/>
<evidence type="ECO:0000313" key="1">
    <source>
        <dbReference type="EMBL" id="KAG0410301.1"/>
    </source>
</evidence>
<gene>
    <name evidence="1" type="ORF">HPB47_012566</name>
</gene>
<sequence length="345" mass="39169">MDIEGFTASNGWMARFRVCHGISYRQVNGEAASVNPAVIENWVALLPSIVNVYAPRYVYNTNELGLCGCTRYNHEVPEFERGVVPWQEDRKLLLFLDNFSAHPKNTFLRNLKVVFLPANTTSHLQPLDAGIIKNVKHLYRKCIVQRFLARVSDPDPCMTDDDDMNKELRSAGAELAFSDFALWMMTSPTCDPKPLPTSWRNEHDDDEDEPETPPGATFTQAVAALDVLRTCFDTKDNPAAEEGLQALQKELFLPKGHGLHQQKPTDVFGKHLQYRRKLIEQLVGDLRVRPKKRGRTSLSDTEERLDGRQHFIYKPQERASKDCAVCSDRKTKGGKGDSFLLQDLH</sequence>
<accession>A0AC60NT39</accession>
<keyword evidence="2" id="KW-1185">Reference proteome</keyword>
<organism evidence="1 2">
    <name type="scientific">Ixodes persulcatus</name>
    <name type="common">Taiga tick</name>
    <dbReference type="NCBI Taxonomy" id="34615"/>
    <lineage>
        <taxon>Eukaryota</taxon>
        <taxon>Metazoa</taxon>
        <taxon>Ecdysozoa</taxon>
        <taxon>Arthropoda</taxon>
        <taxon>Chelicerata</taxon>
        <taxon>Arachnida</taxon>
        <taxon>Acari</taxon>
        <taxon>Parasitiformes</taxon>
        <taxon>Ixodida</taxon>
        <taxon>Ixodoidea</taxon>
        <taxon>Ixodidae</taxon>
        <taxon>Ixodinae</taxon>
        <taxon>Ixodes</taxon>
    </lineage>
</organism>
<name>A0AC60NT39_IXOPE</name>
<protein>
    <submittedName>
        <fullName evidence="1">Uncharacterized protein</fullName>
    </submittedName>
</protein>
<reference evidence="1 2" key="1">
    <citation type="journal article" date="2020" name="Cell">
        <title>Large-Scale Comparative Analyses of Tick Genomes Elucidate Their Genetic Diversity and Vector Capacities.</title>
        <authorList>
            <consortium name="Tick Genome and Microbiome Consortium (TIGMIC)"/>
            <person name="Jia N."/>
            <person name="Wang J."/>
            <person name="Shi W."/>
            <person name="Du L."/>
            <person name="Sun Y."/>
            <person name="Zhan W."/>
            <person name="Jiang J.F."/>
            <person name="Wang Q."/>
            <person name="Zhang B."/>
            <person name="Ji P."/>
            <person name="Bell-Sakyi L."/>
            <person name="Cui X.M."/>
            <person name="Yuan T.T."/>
            <person name="Jiang B.G."/>
            <person name="Yang W.F."/>
            <person name="Lam T.T."/>
            <person name="Chang Q.C."/>
            <person name="Ding S.J."/>
            <person name="Wang X.J."/>
            <person name="Zhu J.G."/>
            <person name="Ruan X.D."/>
            <person name="Zhao L."/>
            <person name="Wei J.T."/>
            <person name="Ye R.Z."/>
            <person name="Que T.C."/>
            <person name="Du C.H."/>
            <person name="Zhou Y.H."/>
            <person name="Cheng J.X."/>
            <person name="Dai P.F."/>
            <person name="Guo W.B."/>
            <person name="Han X.H."/>
            <person name="Huang E.J."/>
            <person name="Li L.F."/>
            <person name="Wei W."/>
            <person name="Gao Y.C."/>
            <person name="Liu J.Z."/>
            <person name="Shao H.Z."/>
            <person name="Wang X."/>
            <person name="Wang C.C."/>
            <person name="Yang T.C."/>
            <person name="Huo Q.B."/>
            <person name="Li W."/>
            <person name="Chen H.Y."/>
            <person name="Chen S.E."/>
            <person name="Zhou L.G."/>
            <person name="Ni X.B."/>
            <person name="Tian J.H."/>
            <person name="Sheng Y."/>
            <person name="Liu T."/>
            <person name="Pan Y.S."/>
            <person name="Xia L.Y."/>
            <person name="Li J."/>
            <person name="Zhao F."/>
            <person name="Cao W.C."/>
        </authorList>
    </citation>
    <scope>NUCLEOTIDE SEQUENCE [LARGE SCALE GENOMIC DNA]</scope>
    <source>
        <strain evidence="1">Iper-2018</strain>
    </source>
</reference>